<accession>A0A0A9FED8</accession>
<sequence length="10" mass="1276">MRWIRSRIAS</sequence>
<organism evidence="1">
    <name type="scientific">Arundo donax</name>
    <name type="common">Giant reed</name>
    <name type="synonym">Donax arundinaceus</name>
    <dbReference type="NCBI Taxonomy" id="35708"/>
    <lineage>
        <taxon>Eukaryota</taxon>
        <taxon>Viridiplantae</taxon>
        <taxon>Streptophyta</taxon>
        <taxon>Embryophyta</taxon>
        <taxon>Tracheophyta</taxon>
        <taxon>Spermatophyta</taxon>
        <taxon>Magnoliopsida</taxon>
        <taxon>Liliopsida</taxon>
        <taxon>Poales</taxon>
        <taxon>Poaceae</taxon>
        <taxon>PACMAD clade</taxon>
        <taxon>Arundinoideae</taxon>
        <taxon>Arundineae</taxon>
        <taxon>Arundo</taxon>
    </lineage>
</organism>
<proteinExistence type="predicted"/>
<reference evidence="1" key="2">
    <citation type="journal article" date="2015" name="Data Brief">
        <title>Shoot transcriptome of the giant reed, Arundo donax.</title>
        <authorList>
            <person name="Barrero R.A."/>
            <person name="Guerrero F.D."/>
            <person name="Moolhuijzen P."/>
            <person name="Goolsby J.A."/>
            <person name="Tidwell J."/>
            <person name="Bellgard S.E."/>
            <person name="Bellgard M.I."/>
        </authorList>
    </citation>
    <scope>NUCLEOTIDE SEQUENCE</scope>
    <source>
        <tissue evidence="1">Shoot tissue taken approximately 20 cm above the soil surface</tissue>
    </source>
</reference>
<reference evidence="1" key="1">
    <citation type="submission" date="2014-09" db="EMBL/GenBank/DDBJ databases">
        <authorList>
            <person name="Magalhaes I.L.F."/>
            <person name="Oliveira U."/>
            <person name="Santos F.R."/>
            <person name="Vidigal T.H.D.A."/>
            <person name="Brescovit A.D."/>
            <person name="Santos A.J."/>
        </authorList>
    </citation>
    <scope>NUCLEOTIDE SEQUENCE</scope>
    <source>
        <tissue evidence="1">Shoot tissue taken approximately 20 cm above the soil surface</tissue>
    </source>
</reference>
<protein>
    <submittedName>
        <fullName evidence="1">Uncharacterized protein</fullName>
    </submittedName>
</protein>
<dbReference type="EMBL" id="GBRH01188317">
    <property type="protein sequence ID" value="JAE09579.1"/>
    <property type="molecule type" value="Transcribed_RNA"/>
</dbReference>
<evidence type="ECO:0000313" key="1">
    <source>
        <dbReference type="EMBL" id="JAE09579.1"/>
    </source>
</evidence>
<name>A0A0A9FED8_ARUDO</name>